<gene>
    <name evidence="2" type="ORF">H5975_07165</name>
</gene>
<feature type="transmembrane region" description="Helical" evidence="1">
    <location>
        <begin position="12"/>
        <end position="32"/>
    </location>
</feature>
<keyword evidence="1" id="KW-0812">Transmembrane</keyword>
<feature type="transmembrane region" description="Helical" evidence="1">
    <location>
        <begin position="64"/>
        <end position="81"/>
    </location>
</feature>
<keyword evidence="1" id="KW-1133">Transmembrane helix</keyword>
<proteinExistence type="predicted"/>
<comment type="caution">
    <text evidence="2">The sequence shown here is derived from an EMBL/GenBank/DDBJ whole genome shotgun (WGS) entry which is preliminary data.</text>
</comment>
<evidence type="ECO:0000313" key="3">
    <source>
        <dbReference type="Proteomes" id="UP000785625"/>
    </source>
</evidence>
<dbReference type="RefSeq" id="WP_178659542.1">
    <property type="nucleotide sequence ID" value="NZ_CALVGD010000113.1"/>
</dbReference>
<dbReference type="EMBL" id="JACJKU010000088">
    <property type="protein sequence ID" value="MBM6941238.1"/>
    <property type="molecule type" value="Genomic_DNA"/>
</dbReference>
<accession>A0ABS2H093</accession>
<evidence type="ECO:0000313" key="2">
    <source>
        <dbReference type="EMBL" id="MBM6941238.1"/>
    </source>
</evidence>
<reference evidence="2 3" key="1">
    <citation type="journal article" date="2021" name="Sci. Rep.">
        <title>The distribution of antibiotic resistance genes in chicken gut microbiota commensals.</title>
        <authorList>
            <person name="Juricova H."/>
            <person name="Matiasovicova J."/>
            <person name="Kubasova T."/>
            <person name="Cejkova D."/>
            <person name="Rychlik I."/>
        </authorList>
    </citation>
    <scope>NUCLEOTIDE SEQUENCE [LARGE SCALE GENOMIC DNA]</scope>
    <source>
        <strain evidence="2 3">An574</strain>
    </source>
</reference>
<keyword evidence="1" id="KW-0472">Membrane</keyword>
<name>A0ABS2H093_9LACO</name>
<evidence type="ECO:0000256" key="1">
    <source>
        <dbReference type="SAM" id="Phobius"/>
    </source>
</evidence>
<sequence length="107" mass="12655">MKAFRIRENWQIWAGSIVLGIVLTALCAKLPFVSRVTMMWLDLIVINGVFCLWLGKHINSKSKPWELFIFPVIYLIGGYLFTPRYMWYFALIYLGISYLTWSMSRHE</sequence>
<dbReference type="Proteomes" id="UP000785625">
    <property type="component" value="Unassembled WGS sequence"/>
</dbReference>
<feature type="transmembrane region" description="Helical" evidence="1">
    <location>
        <begin position="38"/>
        <end position="55"/>
    </location>
</feature>
<protein>
    <submittedName>
        <fullName evidence="2">Uncharacterized protein</fullName>
    </submittedName>
</protein>
<organism evidence="2 3">
    <name type="scientific">Limosilactobacillus coleohominis</name>
    <dbReference type="NCBI Taxonomy" id="181675"/>
    <lineage>
        <taxon>Bacteria</taxon>
        <taxon>Bacillati</taxon>
        <taxon>Bacillota</taxon>
        <taxon>Bacilli</taxon>
        <taxon>Lactobacillales</taxon>
        <taxon>Lactobacillaceae</taxon>
        <taxon>Limosilactobacillus</taxon>
    </lineage>
</organism>
<keyword evidence="3" id="KW-1185">Reference proteome</keyword>